<organism evidence="9 10">
    <name type="scientific">Terasakiispira papahanaumokuakeensis</name>
    <dbReference type="NCBI Taxonomy" id="197479"/>
    <lineage>
        <taxon>Bacteria</taxon>
        <taxon>Pseudomonadati</taxon>
        <taxon>Pseudomonadota</taxon>
        <taxon>Gammaproteobacteria</taxon>
        <taxon>Oceanospirillales</taxon>
        <taxon>Terasakiispira</taxon>
    </lineage>
</organism>
<evidence type="ECO:0000313" key="9">
    <source>
        <dbReference type="EMBL" id="ODC05475.1"/>
    </source>
</evidence>
<dbReference type="NCBIfam" id="TIGR01222">
    <property type="entry name" value="minC"/>
    <property type="match status" value="1"/>
</dbReference>
<evidence type="ECO:0000256" key="2">
    <source>
        <dbReference type="ARBA" id="ARBA00022618"/>
    </source>
</evidence>
<dbReference type="Pfam" id="PF05209">
    <property type="entry name" value="MinC_N"/>
    <property type="match status" value="1"/>
</dbReference>
<evidence type="ECO:0000259" key="7">
    <source>
        <dbReference type="Pfam" id="PF03775"/>
    </source>
</evidence>
<evidence type="ECO:0000259" key="8">
    <source>
        <dbReference type="Pfam" id="PF05209"/>
    </source>
</evidence>
<feature type="domain" description="Septum formation inhibitor MinC N-terminal" evidence="8">
    <location>
        <begin position="7"/>
        <end position="74"/>
    </location>
</feature>
<keyword evidence="3 6" id="KW-0717">Septation</keyword>
<dbReference type="EMBL" id="MDTQ01000001">
    <property type="protein sequence ID" value="ODC05475.1"/>
    <property type="molecule type" value="Genomic_DNA"/>
</dbReference>
<name>A0A1E2VFN9_9GAMM</name>
<dbReference type="GO" id="GO:1901891">
    <property type="term" value="P:regulation of cell septum assembly"/>
    <property type="evidence" value="ECO:0007669"/>
    <property type="project" value="InterPro"/>
</dbReference>
<dbReference type="STRING" id="197479.BFW38_14045"/>
<proteinExistence type="inferred from homology"/>
<sequence>MVSIPLKVKGTFIPATLLELSDEDPVRIEEALTHRLESEAPLLTQAPIVLEVSQLPESAPLAPLQQVCEKLSLHLMGIRGGCEHQQKEARRLGLVCLGDSRPKPAANDDRQYRAKVHVGTVRGGQQLVHESGDLVIIGSVNAGSEVLASGNIHIYGALRGRALAGIGGDASVRIFCQALHAELVSIAGRYRPSDAIAEDILGQACQVWLEDDRLRLDPLGV</sequence>
<dbReference type="HAMAP" id="MF_00267">
    <property type="entry name" value="MinC"/>
    <property type="match status" value="1"/>
</dbReference>
<dbReference type="GO" id="GO:0000902">
    <property type="term" value="P:cell morphogenesis"/>
    <property type="evidence" value="ECO:0007669"/>
    <property type="project" value="InterPro"/>
</dbReference>
<accession>A0A1E2VFN9</accession>
<gene>
    <name evidence="6" type="primary">minC</name>
    <name evidence="9" type="ORF">BFW38_14045</name>
</gene>
<dbReference type="SUPFAM" id="SSF63848">
    <property type="entry name" value="Cell-division inhibitor MinC, C-terminal domain"/>
    <property type="match status" value="1"/>
</dbReference>
<evidence type="ECO:0000256" key="1">
    <source>
        <dbReference type="ARBA" id="ARBA00006291"/>
    </source>
</evidence>
<dbReference type="Gene3D" id="3.30.70.260">
    <property type="match status" value="1"/>
</dbReference>
<keyword evidence="2 6" id="KW-0132">Cell division</keyword>
<reference evidence="9 10" key="1">
    <citation type="submission" date="2016-08" db="EMBL/GenBank/DDBJ databases">
        <authorList>
            <person name="Seilhamer J.J."/>
        </authorList>
    </citation>
    <scope>NUCLEOTIDE SEQUENCE [LARGE SCALE GENOMIC DNA]</scope>
    <source>
        <strain evidence="9 10">PH27A</strain>
    </source>
</reference>
<comment type="similarity">
    <text evidence="1 6">Belongs to the MinC family.</text>
</comment>
<keyword evidence="10" id="KW-1185">Reference proteome</keyword>
<dbReference type="GO" id="GO:0000917">
    <property type="term" value="P:division septum assembly"/>
    <property type="evidence" value="ECO:0007669"/>
    <property type="project" value="UniProtKB-KW"/>
</dbReference>
<dbReference type="InterPro" id="IPR016098">
    <property type="entry name" value="CAP/MinC_C"/>
</dbReference>
<dbReference type="GO" id="GO:0051302">
    <property type="term" value="P:regulation of cell division"/>
    <property type="evidence" value="ECO:0007669"/>
    <property type="project" value="InterPro"/>
</dbReference>
<dbReference type="InterPro" id="IPR013033">
    <property type="entry name" value="MinC"/>
</dbReference>
<dbReference type="Proteomes" id="UP000094291">
    <property type="component" value="Unassembled WGS sequence"/>
</dbReference>
<evidence type="ECO:0000256" key="6">
    <source>
        <dbReference type="HAMAP-Rule" id="MF_00267"/>
    </source>
</evidence>
<feature type="domain" description="Septum formation inhibitor MinC C-terminal" evidence="7">
    <location>
        <begin position="119"/>
        <end position="216"/>
    </location>
</feature>
<comment type="function">
    <text evidence="5 6">Cell division inhibitor that blocks the formation of polar Z ring septums. Rapidly oscillates between the poles of the cell to destabilize FtsZ filaments that have formed before they mature into polar Z rings. Prevents FtsZ polymerization.</text>
</comment>
<evidence type="ECO:0000256" key="4">
    <source>
        <dbReference type="ARBA" id="ARBA00023306"/>
    </source>
</evidence>
<dbReference type="PANTHER" id="PTHR34108:SF1">
    <property type="entry name" value="SEPTUM SITE-DETERMINING PROTEIN MINC"/>
    <property type="match status" value="1"/>
</dbReference>
<dbReference type="AlphaFoldDB" id="A0A1E2VFN9"/>
<comment type="caution">
    <text evidence="9">The sequence shown here is derived from an EMBL/GenBank/DDBJ whole genome shotgun (WGS) entry which is preliminary data.</text>
</comment>
<dbReference type="InterPro" id="IPR036145">
    <property type="entry name" value="MinC_C_sf"/>
</dbReference>
<evidence type="ECO:0000313" key="10">
    <source>
        <dbReference type="Proteomes" id="UP000094291"/>
    </source>
</evidence>
<comment type="subunit">
    <text evidence="6">Interacts with MinD and FtsZ.</text>
</comment>
<keyword evidence="4 6" id="KW-0131">Cell cycle</keyword>
<evidence type="ECO:0000256" key="3">
    <source>
        <dbReference type="ARBA" id="ARBA00023210"/>
    </source>
</evidence>
<dbReference type="Gene3D" id="2.160.20.70">
    <property type="match status" value="1"/>
</dbReference>
<protein>
    <recommendedName>
        <fullName evidence="6">Probable septum site-determining protein MinC</fullName>
    </recommendedName>
</protein>
<dbReference type="Pfam" id="PF03775">
    <property type="entry name" value="MinC_C"/>
    <property type="match status" value="1"/>
</dbReference>
<dbReference type="InterPro" id="IPR007874">
    <property type="entry name" value="MinC_N"/>
</dbReference>
<dbReference type="InterPro" id="IPR005526">
    <property type="entry name" value="Septum_form_inhib_MinC_C"/>
</dbReference>
<evidence type="ECO:0000256" key="5">
    <source>
        <dbReference type="ARBA" id="ARBA00025606"/>
    </source>
</evidence>
<dbReference type="PANTHER" id="PTHR34108">
    <property type="entry name" value="SEPTUM SITE-DETERMINING PROTEIN MINC"/>
    <property type="match status" value="1"/>
</dbReference>